<keyword evidence="1" id="KW-1133">Transmembrane helix</keyword>
<protein>
    <submittedName>
        <fullName evidence="2">PAS domain S-box protein</fullName>
    </submittedName>
</protein>
<keyword evidence="1" id="KW-0812">Transmembrane</keyword>
<comment type="caution">
    <text evidence="2">The sequence shown here is derived from an EMBL/GenBank/DDBJ whole genome shotgun (WGS) entry which is preliminary data.</text>
</comment>
<keyword evidence="3" id="KW-1185">Reference proteome</keyword>
<keyword evidence="1" id="KW-0472">Membrane</keyword>
<dbReference type="EMBL" id="BDOQ01000013">
    <property type="protein sequence ID" value="GBG15101.1"/>
    <property type="molecule type" value="Genomic_DNA"/>
</dbReference>
<dbReference type="AlphaFoldDB" id="A0A2R5FFC2"/>
<sequence>MHAFARMAMKNPLESVLGTILSGLVLTALLYLFLRNFILAGV</sequence>
<evidence type="ECO:0000256" key="1">
    <source>
        <dbReference type="SAM" id="Phobius"/>
    </source>
</evidence>
<feature type="transmembrane region" description="Helical" evidence="1">
    <location>
        <begin position="12"/>
        <end position="34"/>
    </location>
</feature>
<organism evidence="2 3">
    <name type="scientific">Novimethylophilus kurashikiensis</name>
    <dbReference type="NCBI Taxonomy" id="1825523"/>
    <lineage>
        <taxon>Bacteria</taxon>
        <taxon>Pseudomonadati</taxon>
        <taxon>Pseudomonadota</taxon>
        <taxon>Betaproteobacteria</taxon>
        <taxon>Nitrosomonadales</taxon>
        <taxon>Methylophilaceae</taxon>
        <taxon>Novimethylophilus</taxon>
    </lineage>
</organism>
<proteinExistence type="predicted"/>
<gene>
    <name evidence="2" type="ORF">NMK_2704</name>
</gene>
<name>A0A2R5FFC2_9PROT</name>
<accession>A0A2R5FFC2</accession>
<reference evidence="2 3" key="1">
    <citation type="journal article" date="2018" name="Environ. Microbiol.">
        <title>Isolation and genomic characterization of Novimethylophilus kurashikiensis gen. nov. sp. nov., a new lanthanide-dependent methylotrophic species of Methylophilaceae.</title>
        <authorList>
            <person name="Lv H."/>
            <person name="Sahin N."/>
            <person name="Tani A."/>
        </authorList>
    </citation>
    <scope>NUCLEOTIDE SEQUENCE [LARGE SCALE GENOMIC DNA]</scope>
    <source>
        <strain evidence="2 3">La2-4</strain>
    </source>
</reference>
<evidence type="ECO:0000313" key="3">
    <source>
        <dbReference type="Proteomes" id="UP000245081"/>
    </source>
</evidence>
<evidence type="ECO:0000313" key="2">
    <source>
        <dbReference type="EMBL" id="GBG15101.1"/>
    </source>
</evidence>
<dbReference type="Proteomes" id="UP000245081">
    <property type="component" value="Unassembled WGS sequence"/>
</dbReference>